<dbReference type="Gene3D" id="3.30.300.130">
    <property type="entry name" value="Fe-S cluster assembly (FSCA)"/>
    <property type="match status" value="1"/>
</dbReference>
<dbReference type="InterPro" id="IPR034904">
    <property type="entry name" value="FSCA_dom_sf"/>
</dbReference>
<evidence type="ECO:0000259" key="1">
    <source>
        <dbReference type="Pfam" id="PF01883"/>
    </source>
</evidence>
<dbReference type="InterPro" id="IPR002744">
    <property type="entry name" value="MIP18-like"/>
</dbReference>
<keyword evidence="4" id="KW-1185">Reference proteome</keyword>
<reference evidence="3" key="1">
    <citation type="submission" date="2023-02" db="EMBL/GenBank/DDBJ databases">
        <title>Actinomadura rubrobrunea NBRC 14622.</title>
        <authorList>
            <person name="Ichikawa N."/>
            <person name="Sato H."/>
            <person name="Tonouchi N."/>
        </authorList>
    </citation>
    <scope>NUCLEOTIDE SEQUENCE</scope>
    <source>
        <strain evidence="3">NBRC 14622</strain>
    </source>
</reference>
<gene>
    <name evidence="3" type="primary">paaD</name>
    <name evidence="3" type="ORF">Arub01_29180</name>
</gene>
<dbReference type="RefSeq" id="WP_067911227.1">
    <property type="nucleotide sequence ID" value="NZ_BSRZ01000006.1"/>
</dbReference>
<dbReference type="InterPro" id="IPR056572">
    <property type="entry name" value="Zn_ribbon_PaaD"/>
</dbReference>
<dbReference type="AlphaFoldDB" id="A0A9W6PX58"/>
<proteinExistence type="predicted"/>
<dbReference type="InterPro" id="IPR011883">
    <property type="entry name" value="PaaD-like"/>
</dbReference>
<dbReference type="PANTHER" id="PTHR42831:SF3">
    <property type="entry name" value="1,2-PHENYLACETYL-COA EPOXIDASE, SUBUNIT D-RELATED"/>
    <property type="match status" value="1"/>
</dbReference>
<comment type="caution">
    <text evidence="3">The sequence shown here is derived from an EMBL/GenBank/DDBJ whole genome shotgun (WGS) entry which is preliminary data.</text>
</comment>
<organism evidence="3 4">
    <name type="scientific">Actinomadura rubrobrunea</name>
    <dbReference type="NCBI Taxonomy" id="115335"/>
    <lineage>
        <taxon>Bacteria</taxon>
        <taxon>Bacillati</taxon>
        <taxon>Actinomycetota</taxon>
        <taxon>Actinomycetes</taxon>
        <taxon>Streptosporangiales</taxon>
        <taxon>Thermomonosporaceae</taxon>
        <taxon>Actinomadura</taxon>
    </lineage>
</organism>
<dbReference type="SUPFAM" id="SSF117916">
    <property type="entry name" value="Fe-S cluster assembly (FSCA) domain-like"/>
    <property type="match status" value="1"/>
</dbReference>
<dbReference type="PANTHER" id="PTHR42831">
    <property type="entry name" value="FE-S PROTEIN MATURATION AUXILIARY FACTOR YITW"/>
    <property type="match status" value="1"/>
</dbReference>
<feature type="domain" description="PaaD zinc beta ribbon" evidence="2">
    <location>
        <begin position="123"/>
        <end position="165"/>
    </location>
</feature>
<accession>A0A9W6PX58</accession>
<protein>
    <submittedName>
        <fullName evidence="3">Phenylacetate-CoA oxygenase subunit PaaJ</fullName>
    </submittedName>
</protein>
<evidence type="ECO:0000259" key="2">
    <source>
        <dbReference type="Pfam" id="PF23451"/>
    </source>
</evidence>
<feature type="domain" description="MIP18 family-like" evidence="1">
    <location>
        <begin position="8"/>
        <end position="67"/>
    </location>
</feature>
<dbReference type="InterPro" id="IPR052339">
    <property type="entry name" value="Fe-S_Maturation_MIP18"/>
</dbReference>
<dbReference type="Pfam" id="PF01883">
    <property type="entry name" value="FeS_assembly_P"/>
    <property type="match status" value="1"/>
</dbReference>
<sequence length="167" mass="17933">MVTVADARAVAETVTDPELPMLTLGELGVLRDVQAEPSGRVVVTITPTYTGCPALQTMRDDLRARLTEAGFAPVEVRTVLTPPWTSDWISESGRRKLAAAGIAPPGPAPRRGSGPIPLALGPTRTAVRCPRCGSPDTEELSRFGPTACKALLRCRSCREPFEHFKEI</sequence>
<name>A0A9W6PX58_9ACTN</name>
<dbReference type="Pfam" id="PF23451">
    <property type="entry name" value="Zn_ribbon_PaaD"/>
    <property type="match status" value="1"/>
</dbReference>
<dbReference type="Proteomes" id="UP001165124">
    <property type="component" value="Unassembled WGS sequence"/>
</dbReference>
<evidence type="ECO:0000313" key="3">
    <source>
        <dbReference type="EMBL" id="GLW64674.1"/>
    </source>
</evidence>
<dbReference type="NCBIfam" id="TIGR02159">
    <property type="entry name" value="PA_CoA_Oxy4"/>
    <property type="match status" value="1"/>
</dbReference>
<evidence type="ECO:0000313" key="4">
    <source>
        <dbReference type="Proteomes" id="UP001165124"/>
    </source>
</evidence>
<dbReference type="EMBL" id="BSRZ01000006">
    <property type="protein sequence ID" value="GLW64674.1"/>
    <property type="molecule type" value="Genomic_DNA"/>
</dbReference>